<dbReference type="Pfam" id="PF03745">
    <property type="entry name" value="DUF309"/>
    <property type="match status" value="1"/>
</dbReference>
<dbReference type="Proteomes" id="UP001207626">
    <property type="component" value="Unassembled WGS sequence"/>
</dbReference>
<comment type="caution">
    <text evidence="1">The sequence shown here is derived from an EMBL/GenBank/DDBJ whole genome shotgun (WGS) entry which is preliminary data.</text>
</comment>
<protein>
    <submittedName>
        <fullName evidence="1">DUF309 domain-containing protein</fullName>
    </submittedName>
</protein>
<organism evidence="1 2">
    <name type="scientific">Paenibacillus apiarius</name>
    <dbReference type="NCBI Taxonomy" id="46240"/>
    <lineage>
        <taxon>Bacteria</taxon>
        <taxon>Bacillati</taxon>
        <taxon>Bacillota</taxon>
        <taxon>Bacilli</taxon>
        <taxon>Bacillales</taxon>
        <taxon>Paenibacillaceae</taxon>
        <taxon>Paenibacillus</taxon>
    </lineage>
</organism>
<dbReference type="PANTHER" id="PTHR34796">
    <property type="entry name" value="EXPRESSED PROTEIN"/>
    <property type="match status" value="1"/>
</dbReference>
<dbReference type="PANTHER" id="PTHR34796:SF1">
    <property type="entry name" value="EXPRESSED PROTEIN"/>
    <property type="match status" value="1"/>
</dbReference>
<proteinExistence type="predicted"/>
<dbReference type="InterPro" id="IPR005500">
    <property type="entry name" value="DUF309"/>
</dbReference>
<reference evidence="1 2" key="1">
    <citation type="submission" date="2022-05" db="EMBL/GenBank/DDBJ databases">
        <title>Genome Sequencing of Bee-Associated Microbes.</title>
        <authorList>
            <person name="Dunlap C."/>
        </authorList>
    </citation>
    <scope>NUCLEOTIDE SEQUENCE [LARGE SCALE GENOMIC DNA]</scope>
    <source>
        <strain evidence="1 2">NRRL NRS-1438</strain>
    </source>
</reference>
<accession>A0ABT4E016</accession>
<evidence type="ECO:0000313" key="2">
    <source>
        <dbReference type="Proteomes" id="UP001207626"/>
    </source>
</evidence>
<dbReference type="EMBL" id="JAMDLW010000056">
    <property type="protein sequence ID" value="MCY9522936.1"/>
    <property type="molecule type" value="Genomic_DNA"/>
</dbReference>
<gene>
    <name evidence="1" type="ORF">M5X09_25290</name>
</gene>
<keyword evidence="2" id="KW-1185">Reference proteome</keyword>
<sequence length="140" mass="15972">MSEMADKPSLAYDCLYVQFIKLFNEERDYYACHDVMEELWLEEGRKPLLQGLLQVAVGLYHFQNGNHRGAIKLLEAALDKLNLYPEYIMGIHLEKLRLDAGETLALLRRSPVLPPFSGLTIDIVDERLQQEVAAAVLPTE</sequence>
<dbReference type="Gene3D" id="1.10.3450.10">
    <property type="entry name" value="TTHA0068-like"/>
    <property type="match status" value="1"/>
</dbReference>
<dbReference type="SUPFAM" id="SSF140663">
    <property type="entry name" value="TTHA0068-like"/>
    <property type="match status" value="1"/>
</dbReference>
<evidence type="ECO:0000313" key="1">
    <source>
        <dbReference type="EMBL" id="MCY9522936.1"/>
    </source>
</evidence>
<dbReference type="RefSeq" id="WP_087434911.1">
    <property type="nucleotide sequence ID" value="NZ_JAMDLV010000026.1"/>
</dbReference>
<name>A0ABT4E016_9BACL</name>
<dbReference type="InterPro" id="IPR023203">
    <property type="entry name" value="TTHA0068_sf"/>
</dbReference>